<dbReference type="GO" id="GO:0000407">
    <property type="term" value="C:phagophore assembly site"/>
    <property type="evidence" value="ECO:0007669"/>
    <property type="project" value="UniProtKB-SubCell"/>
</dbReference>
<dbReference type="InterPro" id="IPR001680">
    <property type="entry name" value="WD40_rpt"/>
</dbReference>
<proteinExistence type="inferred from homology"/>
<dbReference type="Proteomes" id="UP000694405">
    <property type="component" value="Chromosome 11"/>
</dbReference>
<dbReference type="GO" id="GO:0006914">
    <property type="term" value="P:autophagy"/>
    <property type="evidence" value="ECO:0007669"/>
    <property type="project" value="UniProtKB-KW"/>
</dbReference>
<keyword evidence="2" id="KW-0853">WD repeat</keyword>
<dbReference type="Gene3D" id="2.130.10.10">
    <property type="entry name" value="YVTN repeat-like/Quinoprotein amine dehydrogenase"/>
    <property type="match status" value="1"/>
</dbReference>
<gene>
    <name evidence="7" type="primary">LOC101881793</name>
</gene>
<keyword evidence="5" id="KW-0446">Lipid-binding</keyword>
<accession>A0A8V5HH79</accession>
<dbReference type="Pfam" id="PF21032">
    <property type="entry name" value="PROPPIN"/>
    <property type="match status" value="1"/>
</dbReference>
<keyword evidence="3" id="KW-0677">Repeat</keyword>
<protein>
    <recommendedName>
        <fullName evidence="9">WIPI3 protein</fullName>
    </recommendedName>
</protein>
<dbReference type="Ensembl" id="ENSMUNT00000015315.2">
    <property type="protein sequence ID" value="ENSMUNP00000013271.2"/>
    <property type="gene ID" value="ENSMUNG00000010363.2"/>
</dbReference>
<dbReference type="InterPro" id="IPR048720">
    <property type="entry name" value="PROPPIN"/>
</dbReference>
<evidence type="ECO:0000256" key="5">
    <source>
        <dbReference type="ARBA" id="ARBA00023121"/>
    </source>
</evidence>
<evidence type="ECO:0000313" key="7">
    <source>
        <dbReference type="Ensembl" id="ENSMUNP00000013271.2"/>
    </source>
</evidence>
<comment type="similarity">
    <text evidence="6">Belongs to the WD repeat PROPPIN family.</text>
</comment>
<keyword evidence="8" id="KW-1185">Reference proteome</keyword>
<evidence type="ECO:0000256" key="6">
    <source>
        <dbReference type="ARBA" id="ARBA00025740"/>
    </source>
</evidence>
<dbReference type="GO" id="GO:0008289">
    <property type="term" value="F:lipid binding"/>
    <property type="evidence" value="ECO:0007669"/>
    <property type="project" value="UniProtKB-KW"/>
</dbReference>
<accession>A0A8C6NCK3</accession>
<keyword evidence="4" id="KW-0072">Autophagy</keyword>
<organism evidence="7 8">
    <name type="scientific">Melopsittacus undulatus</name>
    <name type="common">Budgerigar</name>
    <name type="synonym">Psittacus undulatus</name>
    <dbReference type="NCBI Taxonomy" id="13146"/>
    <lineage>
        <taxon>Eukaryota</taxon>
        <taxon>Metazoa</taxon>
        <taxon>Chordata</taxon>
        <taxon>Craniata</taxon>
        <taxon>Vertebrata</taxon>
        <taxon>Euteleostomi</taxon>
        <taxon>Archelosauria</taxon>
        <taxon>Archosauria</taxon>
        <taxon>Dinosauria</taxon>
        <taxon>Saurischia</taxon>
        <taxon>Theropoda</taxon>
        <taxon>Coelurosauria</taxon>
        <taxon>Aves</taxon>
        <taxon>Neognathae</taxon>
        <taxon>Neoaves</taxon>
        <taxon>Telluraves</taxon>
        <taxon>Australaves</taxon>
        <taxon>Psittaciformes</taxon>
        <taxon>Psittaculidae</taxon>
        <taxon>Melopsittacus</taxon>
    </lineage>
</organism>
<comment type="subcellular location">
    <subcellularLocation>
        <location evidence="1">Preautophagosomal structure</location>
    </subcellularLocation>
</comment>
<name>A0A8C6NCK3_MELUD</name>
<dbReference type="SUPFAM" id="SSF50978">
    <property type="entry name" value="WD40 repeat-like"/>
    <property type="match status" value="1"/>
</dbReference>
<dbReference type="SMART" id="SM00320">
    <property type="entry name" value="WD40"/>
    <property type="match status" value="2"/>
</dbReference>
<evidence type="ECO:0000313" key="8">
    <source>
        <dbReference type="Proteomes" id="UP000694405"/>
    </source>
</evidence>
<reference evidence="7" key="1">
    <citation type="submission" date="2020-03" db="EMBL/GenBank/DDBJ databases">
        <title>Melopsittacus undulatus (budgerigar) genome, bMelUnd1, maternal haplotype with Z.</title>
        <authorList>
            <person name="Gedman G."/>
            <person name="Mountcastle J."/>
            <person name="Haase B."/>
            <person name="Formenti G."/>
            <person name="Wright T."/>
            <person name="Apodaca J."/>
            <person name="Pelan S."/>
            <person name="Chow W."/>
            <person name="Rhie A."/>
            <person name="Howe K."/>
            <person name="Fedrigo O."/>
            <person name="Jarvis E.D."/>
        </authorList>
    </citation>
    <scope>NUCLEOTIDE SEQUENCE [LARGE SCALE GENOMIC DNA]</scope>
</reference>
<dbReference type="AlphaFoldDB" id="A0A8C6NCK3"/>
<evidence type="ECO:0008006" key="9">
    <source>
        <dbReference type="Google" id="ProtNLM"/>
    </source>
</evidence>
<dbReference type="InterPro" id="IPR036322">
    <property type="entry name" value="WD40_repeat_dom_sf"/>
</dbReference>
<sequence>MNLLPANPHGNGLLYAGFNQDHGCFACGMENGFRVYNADPLKEKEKQEFLEGGVGHVEMLFRCNYLALVGGGKKPKYPPNKGESEGSCKGLSCSVIVVVLDSMIKVFTFTHNPHQLHVFETCYNPKGLCVLCPNSNNSLLAFPGTHTGHVQIVDLANTEKPPVDIPAHEGVLSCIALNLQGTRIATASEKGTLIRIFDTSSGHLIQELRRGSQAANIYCINFNQDASLICVSSDHGTVHIFAAEDPKRNKQSSLASATFLPKYFSSKWSFSKFQVPSGSPCICAFGTEPNAVLAICADGSYYKFLFNQKGECSRDVYAQFLEMTDDKL</sequence>
<dbReference type="InterPro" id="IPR015943">
    <property type="entry name" value="WD40/YVTN_repeat-like_dom_sf"/>
</dbReference>
<reference evidence="7" key="3">
    <citation type="submission" date="2025-09" db="UniProtKB">
        <authorList>
            <consortium name="Ensembl"/>
        </authorList>
    </citation>
    <scope>IDENTIFICATION</scope>
</reference>
<dbReference type="PANTHER" id="PTHR11227">
    <property type="entry name" value="WD-REPEAT PROTEIN INTERACTING WITH PHOSPHOINOSIDES WIPI -RELATED"/>
    <property type="match status" value="1"/>
</dbReference>
<evidence type="ECO:0000256" key="3">
    <source>
        <dbReference type="ARBA" id="ARBA00022737"/>
    </source>
</evidence>
<evidence type="ECO:0000256" key="2">
    <source>
        <dbReference type="ARBA" id="ARBA00022574"/>
    </source>
</evidence>
<evidence type="ECO:0000256" key="1">
    <source>
        <dbReference type="ARBA" id="ARBA00004329"/>
    </source>
</evidence>
<reference evidence="7" key="2">
    <citation type="submission" date="2025-08" db="UniProtKB">
        <authorList>
            <consortium name="Ensembl"/>
        </authorList>
    </citation>
    <scope>IDENTIFICATION</scope>
</reference>
<evidence type="ECO:0000256" key="4">
    <source>
        <dbReference type="ARBA" id="ARBA00023006"/>
    </source>
</evidence>